<feature type="compositionally biased region" description="Polar residues" evidence="1">
    <location>
        <begin position="1"/>
        <end position="11"/>
    </location>
</feature>
<gene>
    <name evidence="2" type="ORF">CHC_T00004549001</name>
</gene>
<keyword evidence="3" id="KW-1185">Reference proteome</keyword>
<sequence length="124" mass="14106">MSSAKSRGAWTSSPPPICQSPPCLSALRPPRPCSPSTWRAPPGRSSPRRLVCPTPPPSPRLRFPPRRPSHTLRRTRRSTPAFPRRARRTERTFVHAWRAPSFCRRRTNARDVARVVAYASFAQR</sequence>
<dbReference type="KEGG" id="ccp:CHC_T00004549001"/>
<name>R7QFL3_CHOCR</name>
<dbReference type="OMA" id="RTFVHAW"/>
<dbReference type="AlphaFoldDB" id="R7QFL3"/>
<dbReference type="RefSeq" id="XP_005716060.1">
    <property type="nucleotide sequence ID" value="XM_005716003.1"/>
</dbReference>
<organism evidence="2 3">
    <name type="scientific">Chondrus crispus</name>
    <name type="common">Carrageen Irish moss</name>
    <name type="synonym">Polymorpha crispa</name>
    <dbReference type="NCBI Taxonomy" id="2769"/>
    <lineage>
        <taxon>Eukaryota</taxon>
        <taxon>Rhodophyta</taxon>
        <taxon>Florideophyceae</taxon>
        <taxon>Rhodymeniophycidae</taxon>
        <taxon>Gigartinales</taxon>
        <taxon>Gigartinaceae</taxon>
        <taxon>Chondrus</taxon>
    </lineage>
</organism>
<dbReference type="EMBL" id="HG001768">
    <property type="protein sequence ID" value="CDF36241.1"/>
    <property type="molecule type" value="Genomic_DNA"/>
</dbReference>
<evidence type="ECO:0000313" key="3">
    <source>
        <dbReference type="Proteomes" id="UP000012073"/>
    </source>
</evidence>
<dbReference type="Proteomes" id="UP000012073">
    <property type="component" value="Unassembled WGS sequence"/>
</dbReference>
<dbReference type="Gramene" id="CDF36241">
    <property type="protein sequence ID" value="CDF36241"/>
    <property type="gene ID" value="CHC_T00004549001"/>
</dbReference>
<accession>R7QFL3</accession>
<dbReference type="GeneID" id="17323777"/>
<feature type="region of interest" description="Disordered" evidence="1">
    <location>
        <begin position="1"/>
        <end position="87"/>
    </location>
</feature>
<reference evidence="3" key="1">
    <citation type="journal article" date="2013" name="Proc. Natl. Acad. Sci. U.S.A.">
        <title>Genome structure and metabolic features in the red seaweed Chondrus crispus shed light on evolution of the Archaeplastida.</title>
        <authorList>
            <person name="Collen J."/>
            <person name="Porcel B."/>
            <person name="Carre W."/>
            <person name="Ball S.G."/>
            <person name="Chaparro C."/>
            <person name="Tonon T."/>
            <person name="Barbeyron T."/>
            <person name="Michel G."/>
            <person name="Noel B."/>
            <person name="Valentin K."/>
            <person name="Elias M."/>
            <person name="Artiguenave F."/>
            <person name="Arun A."/>
            <person name="Aury J.M."/>
            <person name="Barbosa-Neto J.F."/>
            <person name="Bothwell J.H."/>
            <person name="Bouget F.Y."/>
            <person name="Brillet L."/>
            <person name="Cabello-Hurtado F."/>
            <person name="Capella-Gutierrez S."/>
            <person name="Charrier B."/>
            <person name="Cladiere L."/>
            <person name="Cock J.M."/>
            <person name="Coelho S.M."/>
            <person name="Colleoni C."/>
            <person name="Czjzek M."/>
            <person name="Da Silva C."/>
            <person name="Delage L."/>
            <person name="Denoeud F."/>
            <person name="Deschamps P."/>
            <person name="Dittami S.M."/>
            <person name="Gabaldon T."/>
            <person name="Gachon C.M."/>
            <person name="Groisillier A."/>
            <person name="Herve C."/>
            <person name="Jabbari K."/>
            <person name="Katinka M."/>
            <person name="Kloareg B."/>
            <person name="Kowalczyk N."/>
            <person name="Labadie K."/>
            <person name="Leblanc C."/>
            <person name="Lopez P.J."/>
            <person name="McLachlan D.H."/>
            <person name="Meslet-Cladiere L."/>
            <person name="Moustafa A."/>
            <person name="Nehr Z."/>
            <person name="Nyvall Collen P."/>
            <person name="Panaud O."/>
            <person name="Partensky F."/>
            <person name="Poulain J."/>
            <person name="Rensing S.A."/>
            <person name="Rousvoal S."/>
            <person name="Samson G."/>
            <person name="Symeonidi A."/>
            <person name="Weissenbach J."/>
            <person name="Zambounis A."/>
            <person name="Wincker P."/>
            <person name="Boyen C."/>
        </authorList>
    </citation>
    <scope>NUCLEOTIDE SEQUENCE [LARGE SCALE GENOMIC DNA]</scope>
    <source>
        <strain evidence="3">cv. Stackhouse</strain>
    </source>
</reference>
<evidence type="ECO:0000256" key="1">
    <source>
        <dbReference type="SAM" id="MobiDB-lite"/>
    </source>
</evidence>
<protein>
    <submittedName>
        <fullName evidence="2">Uncharacterized protein</fullName>
    </submittedName>
</protein>
<feature type="compositionally biased region" description="Basic residues" evidence="1">
    <location>
        <begin position="63"/>
        <end position="77"/>
    </location>
</feature>
<evidence type="ECO:0000313" key="2">
    <source>
        <dbReference type="EMBL" id="CDF36241.1"/>
    </source>
</evidence>
<proteinExistence type="predicted"/>